<gene>
    <name evidence="3" type="ORF">RHIZ70_1858</name>
</gene>
<organism evidence="3 4">
    <name type="scientific">Ciceribacter selenitireducens ATCC BAA-1503</name>
    <dbReference type="NCBI Taxonomy" id="1336235"/>
    <lineage>
        <taxon>Bacteria</taxon>
        <taxon>Pseudomonadati</taxon>
        <taxon>Pseudomonadota</taxon>
        <taxon>Alphaproteobacteria</taxon>
        <taxon>Hyphomicrobiales</taxon>
        <taxon>Rhizobiaceae</taxon>
        <taxon>Ciceribacter</taxon>
    </lineage>
</organism>
<proteinExistence type="predicted"/>
<dbReference type="PANTHER" id="PTHR46797:SF1">
    <property type="entry name" value="METHYLPHOSPHONATE SYNTHASE"/>
    <property type="match status" value="1"/>
</dbReference>
<dbReference type="Pfam" id="PF13560">
    <property type="entry name" value="HTH_31"/>
    <property type="match status" value="1"/>
</dbReference>
<reference evidence="4" key="1">
    <citation type="submission" date="2018-07" db="EMBL/GenBank/DDBJ databases">
        <authorList>
            <person name="Peiro R."/>
            <person name="Begona"/>
            <person name="Cbmso G."/>
            <person name="Lopez M."/>
            <person name="Gonzalez S."/>
        </authorList>
    </citation>
    <scope>NUCLEOTIDE SEQUENCE [LARGE SCALE GENOMIC DNA]</scope>
</reference>
<dbReference type="GO" id="GO:0003700">
    <property type="term" value="F:DNA-binding transcription factor activity"/>
    <property type="evidence" value="ECO:0007669"/>
    <property type="project" value="TreeGrafter"/>
</dbReference>
<name>A0A376AER3_9HYPH</name>
<evidence type="ECO:0000259" key="2">
    <source>
        <dbReference type="PROSITE" id="PS50943"/>
    </source>
</evidence>
<dbReference type="AlphaFoldDB" id="A0A376AER3"/>
<dbReference type="GO" id="GO:0003677">
    <property type="term" value="F:DNA binding"/>
    <property type="evidence" value="ECO:0007669"/>
    <property type="project" value="UniProtKB-KW"/>
</dbReference>
<dbReference type="PROSITE" id="PS50943">
    <property type="entry name" value="HTH_CROC1"/>
    <property type="match status" value="1"/>
</dbReference>
<dbReference type="SUPFAM" id="SSF47413">
    <property type="entry name" value="lambda repressor-like DNA-binding domains"/>
    <property type="match status" value="1"/>
</dbReference>
<dbReference type="GO" id="GO:0005829">
    <property type="term" value="C:cytosol"/>
    <property type="evidence" value="ECO:0007669"/>
    <property type="project" value="TreeGrafter"/>
</dbReference>
<dbReference type="PANTHER" id="PTHR46797">
    <property type="entry name" value="HTH-TYPE TRANSCRIPTIONAL REGULATOR"/>
    <property type="match status" value="1"/>
</dbReference>
<sequence length="139" mass="15502">MSIATSFTTPNGEEMVVLSRKDYEALLQRLDRAEDLEDSLAIADFEKKLAAGQEELIPSEFVDRMVDGESPVRVWREYRGLSAKDLAANAGISTAYLSEIETGKKDGSVSALKSIADALKLDLDDLYWRREDRKVADTK</sequence>
<evidence type="ECO:0000313" key="4">
    <source>
        <dbReference type="Proteomes" id="UP000254764"/>
    </source>
</evidence>
<protein>
    <recommendedName>
        <fullName evidence="2">HTH cro/C1-type domain-containing protein</fullName>
    </recommendedName>
</protein>
<dbReference type="SMART" id="SM00530">
    <property type="entry name" value="HTH_XRE"/>
    <property type="match status" value="1"/>
</dbReference>
<dbReference type="InterPro" id="IPR010982">
    <property type="entry name" value="Lambda_DNA-bd_dom_sf"/>
</dbReference>
<keyword evidence="1" id="KW-0238">DNA-binding</keyword>
<dbReference type="InterPro" id="IPR050807">
    <property type="entry name" value="TransReg_Diox_bact_type"/>
</dbReference>
<feature type="domain" description="HTH cro/C1-type" evidence="2">
    <location>
        <begin position="72"/>
        <end position="126"/>
    </location>
</feature>
<dbReference type="CDD" id="cd00093">
    <property type="entry name" value="HTH_XRE"/>
    <property type="match status" value="1"/>
</dbReference>
<dbReference type="Gene3D" id="1.10.260.40">
    <property type="entry name" value="lambda repressor-like DNA-binding domains"/>
    <property type="match status" value="1"/>
</dbReference>
<dbReference type="InterPro" id="IPR001387">
    <property type="entry name" value="Cro/C1-type_HTH"/>
</dbReference>
<dbReference type="EMBL" id="UEYP01000023">
    <property type="protein sequence ID" value="SSC66150.1"/>
    <property type="molecule type" value="Genomic_DNA"/>
</dbReference>
<evidence type="ECO:0000313" key="3">
    <source>
        <dbReference type="EMBL" id="SSC66150.1"/>
    </source>
</evidence>
<dbReference type="OrthoDB" id="407979at2"/>
<keyword evidence="4" id="KW-1185">Reference proteome</keyword>
<accession>A0A376AER3</accession>
<dbReference type="RefSeq" id="WP_115672614.1">
    <property type="nucleotide sequence ID" value="NZ_UEYP01000023.1"/>
</dbReference>
<evidence type="ECO:0000256" key="1">
    <source>
        <dbReference type="ARBA" id="ARBA00023125"/>
    </source>
</evidence>
<dbReference type="Proteomes" id="UP000254764">
    <property type="component" value="Unassembled WGS sequence"/>
</dbReference>